<gene>
    <name evidence="2" type="ORF">M231_01816</name>
</gene>
<keyword evidence="3" id="KW-1185">Reference proteome</keyword>
<dbReference type="Proteomes" id="UP000289152">
    <property type="component" value="Unassembled WGS sequence"/>
</dbReference>
<evidence type="ECO:0000256" key="1">
    <source>
        <dbReference type="SAM" id="MobiDB-lite"/>
    </source>
</evidence>
<reference evidence="2 3" key="1">
    <citation type="submission" date="2016-06" db="EMBL/GenBank/DDBJ databases">
        <title>Evolution of pathogenesis and genome organization in the Tremellales.</title>
        <authorList>
            <person name="Cuomo C."/>
            <person name="Litvintseva A."/>
            <person name="Heitman J."/>
            <person name="Chen Y."/>
            <person name="Sun S."/>
            <person name="Springer D."/>
            <person name="Dromer F."/>
            <person name="Young S."/>
            <person name="Zeng Q."/>
            <person name="Chapman S."/>
            <person name="Gujja S."/>
            <person name="Saif S."/>
            <person name="Birren B."/>
        </authorList>
    </citation>
    <scope>NUCLEOTIDE SEQUENCE [LARGE SCALE GENOMIC DNA]</scope>
    <source>
        <strain evidence="2 3">ATCC 28783</strain>
    </source>
</reference>
<dbReference type="InParanoid" id="A0A4Q1BSN2"/>
<organism evidence="2 3">
    <name type="scientific">Tremella mesenterica</name>
    <name type="common">Jelly fungus</name>
    <dbReference type="NCBI Taxonomy" id="5217"/>
    <lineage>
        <taxon>Eukaryota</taxon>
        <taxon>Fungi</taxon>
        <taxon>Dikarya</taxon>
        <taxon>Basidiomycota</taxon>
        <taxon>Agaricomycotina</taxon>
        <taxon>Tremellomycetes</taxon>
        <taxon>Tremellales</taxon>
        <taxon>Tremellaceae</taxon>
        <taxon>Tremella</taxon>
    </lineage>
</organism>
<protein>
    <submittedName>
        <fullName evidence="2">Uncharacterized protein</fullName>
    </submittedName>
</protein>
<dbReference type="AlphaFoldDB" id="A0A4Q1BSN2"/>
<evidence type="ECO:0000313" key="3">
    <source>
        <dbReference type="Proteomes" id="UP000289152"/>
    </source>
</evidence>
<feature type="region of interest" description="Disordered" evidence="1">
    <location>
        <begin position="1"/>
        <end position="65"/>
    </location>
</feature>
<name>A0A4Q1BSN2_TREME</name>
<proteinExistence type="predicted"/>
<feature type="compositionally biased region" description="Basic and acidic residues" evidence="1">
    <location>
        <begin position="40"/>
        <end position="54"/>
    </location>
</feature>
<feature type="compositionally biased region" description="Acidic residues" evidence="1">
    <location>
        <begin position="1"/>
        <end position="17"/>
    </location>
</feature>
<feature type="compositionally biased region" description="Acidic residues" evidence="1">
    <location>
        <begin position="29"/>
        <end position="39"/>
    </location>
</feature>
<sequence>MDESAATDETDEEDDMDEPVKQAQVLITEETDCDAETDADAERDVEKLEVTEGNDKDEEADGADADVELGHVGGVITGIVPPVGTRPQDALP</sequence>
<accession>A0A4Q1BSN2</accession>
<feature type="compositionally biased region" description="Acidic residues" evidence="1">
    <location>
        <begin position="55"/>
        <end position="65"/>
    </location>
</feature>
<evidence type="ECO:0000313" key="2">
    <source>
        <dbReference type="EMBL" id="RXK40968.1"/>
    </source>
</evidence>
<comment type="caution">
    <text evidence="2">The sequence shown here is derived from an EMBL/GenBank/DDBJ whole genome shotgun (WGS) entry which is preliminary data.</text>
</comment>
<dbReference type="EMBL" id="SDIL01000013">
    <property type="protein sequence ID" value="RXK40968.1"/>
    <property type="molecule type" value="Genomic_DNA"/>
</dbReference>